<dbReference type="PANTHER" id="PTHR13954">
    <property type="entry name" value="IRE1-RELATED"/>
    <property type="match status" value="1"/>
</dbReference>
<dbReference type="Gene3D" id="1.25.40.20">
    <property type="entry name" value="Ankyrin repeat-containing domain"/>
    <property type="match status" value="1"/>
</dbReference>
<dbReference type="Gene3D" id="1.10.510.10">
    <property type="entry name" value="Transferase(Phosphotransferase) domain 1"/>
    <property type="match status" value="1"/>
</dbReference>
<dbReference type="GO" id="GO:0036498">
    <property type="term" value="P:IRE1-mediated unfolded protein response"/>
    <property type="evidence" value="ECO:0007669"/>
    <property type="project" value="TreeGrafter"/>
</dbReference>
<protein>
    <recommendedName>
        <fullName evidence="2">Protein kinase domain-containing protein</fullName>
    </recommendedName>
</protein>
<dbReference type="SMART" id="SM00220">
    <property type="entry name" value="S_TKc"/>
    <property type="match status" value="1"/>
</dbReference>
<evidence type="ECO:0000259" key="2">
    <source>
        <dbReference type="PROSITE" id="PS50011"/>
    </source>
</evidence>
<dbReference type="GO" id="GO:1990604">
    <property type="term" value="C:IRE1-TRAF2-ASK1 complex"/>
    <property type="evidence" value="ECO:0007669"/>
    <property type="project" value="TreeGrafter"/>
</dbReference>
<name>A0AAD9YZD3_9LECA</name>
<comment type="caution">
    <text evidence="3">The sequence shown here is derived from an EMBL/GenBank/DDBJ whole genome shotgun (WGS) entry which is preliminary data.</text>
</comment>
<dbReference type="GO" id="GO:0070059">
    <property type="term" value="P:intrinsic apoptotic signaling pathway in response to endoplasmic reticulum stress"/>
    <property type="evidence" value="ECO:0007669"/>
    <property type="project" value="TreeGrafter"/>
</dbReference>
<dbReference type="AlphaFoldDB" id="A0AAD9YZD3"/>
<proteinExistence type="predicted"/>
<keyword evidence="4" id="KW-1185">Reference proteome</keyword>
<evidence type="ECO:0000256" key="1">
    <source>
        <dbReference type="SAM" id="MobiDB-lite"/>
    </source>
</evidence>
<accession>A0AAD9YZD3</accession>
<dbReference type="InterPro" id="IPR045133">
    <property type="entry name" value="IRE1/2-like"/>
</dbReference>
<evidence type="ECO:0000313" key="4">
    <source>
        <dbReference type="Proteomes" id="UP001276659"/>
    </source>
</evidence>
<dbReference type="InterPro" id="IPR036770">
    <property type="entry name" value="Ankyrin_rpt-contain_sf"/>
</dbReference>
<dbReference type="GO" id="GO:0004674">
    <property type="term" value="F:protein serine/threonine kinase activity"/>
    <property type="evidence" value="ECO:0007669"/>
    <property type="project" value="InterPro"/>
</dbReference>
<dbReference type="EMBL" id="JASNWA010000010">
    <property type="protein sequence ID" value="KAK3168390.1"/>
    <property type="molecule type" value="Genomic_DNA"/>
</dbReference>
<dbReference type="GO" id="GO:0005524">
    <property type="term" value="F:ATP binding"/>
    <property type="evidence" value="ECO:0007669"/>
    <property type="project" value="InterPro"/>
</dbReference>
<feature type="domain" description="Protein kinase" evidence="2">
    <location>
        <begin position="55"/>
        <end position="424"/>
    </location>
</feature>
<dbReference type="InterPro" id="IPR011009">
    <property type="entry name" value="Kinase-like_dom_sf"/>
</dbReference>
<dbReference type="GO" id="GO:0051082">
    <property type="term" value="F:unfolded protein binding"/>
    <property type="evidence" value="ECO:0007669"/>
    <property type="project" value="TreeGrafter"/>
</dbReference>
<dbReference type="Proteomes" id="UP001276659">
    <property type="component" value="Unassembled WGS sequence"/>
</dbReference>
<reference evidence="3" key="1">
    <citation type="submission" date="2022-11" db="EMBL/GenBank/DDBJ databases">
        <title>Chromosomal genome sequence assembly and mating type (MAT) locus characterization of the leprose asexual lichenized fungus Lepraria neglecta (Nyl.) Erichsen.</title>
        <authorList>
            <person name="Allen J.L."/>
            <person name="Pfeffer B."/>
        </authorList>
    </citation>
    <scope>NUCLEOTIDE SEQUENCE</scope>
    <source>
        <strain evidence="3">Allen 5258</strain>
    </source>
</reference>
<dbReference type="SUPFAM" id="SSF56112">
    <property type="entry name" value="Protein kinase-like (PK-like)"/>
    <property type="match status" value="1"/>
</dbReference>
<sequence>MSAIAPPRMMLRHTRFIARQTSRRHASTTEAAKDTAAKPKETASNIQSKASQGLSRVTSSAGPALSGAAQGVSNAAGRIGGRTGRLIGFVQCDDKCGPRVQGASGRKKTQKLALGPLPKLVALLAERSISGPWHLRERNLRAVGSYRASGGFFDIFDDATDVVTQSVYRRSWGFDYPSFDNFDLRPFMMIEKAIGSLKIFLERKSPLTVVKHQLCLDVAEGLRHVHSRNIVHGDLKPDNVLVVESANPHVPFIAKLADFGAYIEICLPNSTSMTYSSYTGTRGWKPPEVYEDGTRWSEVRPFVPDSIEDWKDDTSIAQPLATVLRLRVFRLLSHKPKSRPEVSPELLCDDSETYRNWASGKKLLERDPDPSNPALRSWLGFWKSMDSAFLSQLYRENDTLSDQMCLRIIKRLFNCKEAISHDDLITKLYGNEPGILARDKGTNVLMVAISNAHLETVKFLLRPTIDLQILSMNGLSILDYALNNAELLRRRGLERWSTRAPQGEPPRHRGHSKNRDPNSFKELFWAGQILSNETGEKYFAIMDIVELIIERGGKSQSLPGEDSSIARPRQFDAEIVEIEDWGNLYKPGEQPYYDMWKPLYEFDESTFNGKYYLATTLVLPHVH</sequence>
<dbReference type="PROSITE" id="PS50011">
    <property type="entry name" value="PROTEIN_KINASE_DOM"/>
    <property type="match status" value="1"/>
</dbReference>
<feature type="compositionally biased region" description="Basic and acidic residues" evidence="1">
    <location>
        <begin position="31"/>
        <end position="41"/>
    </location>
</feature>
<dbReference type="PROSITE" id="PS00108">
    <property type="entry name" value="PROTEIN_KINASE_ST"/>
    <property type="match status" value="1"/>
</dbReference>
<gene>
    <name evidence="3" type="ORF">OEA41_004837</name>
</gene>
<dbReference type="GO" id="GO:0004521">
    <property type="term" value="F:RNA endonuclease activity"/>
    <property type="evidence" value="ECO:0007669"/>
    <property type="project" value="InterPro"/>
</dbReference>
<evidence type="ECO:0000313" key="3">
    <source>
        <dbReference type="EMBL" id="KAK3168390.1"/>
    </source>
</evidence>
<dbReference type="SUPFAM" id="SSF48403">
    <property type="entry name" value="Ankyrin repeat"/>
    <property type="match status" value="1"/>
</dbReference>
<feature type="region of interest" description="Disordered" evidence="1">
    <location>
        <begin position="497"/>
        <end position="516"/>
    </location>
</feature>
<dbReference type="InterPro" id="IPR008271">
    <property type="entry name" value="Ser/Thr_kinase_AS"/>
</dbReference>
<feature type="region of interest" description="Disordered" evidence="1">
    <location>
        <begin position="18"/>
        <end position="74"/>
    </location>
</feature>
<dbReference type="PANTHER" id="PTHR13954:SF6">
    <property type="entry name" value="NON-SPECIFIC SERINE_THREONINE PROTEIN KINASE"/>
    <property type="match status" value="1"/>
</dbReference>
<feature type="compositionally biased region" description="Polar residues" evidence="1">
    <location>
        <begin position="42"/>
        <end position="61"/>
    </location>
</feature>
<dbReference type="InterPro" id="IPR000719">
    <property type="entry name" value="Prot_kinase_dom"/>
</dbReference>
<organism evidence="3 4">
    <name type="scientific">Lepraria neglecta</name>
    <dbReference type="NCBI Taxonomy" id="209136"/>
    <lineage>
        <taxon>Eukaryota</taxon>
        <taxon>Fungi</taxon>
        <taxon>Dikarya</taxon>
        <taxon>Ascomycota</taxon>
        <taxon>Pezizomycotina</taxon>
        <taxon>Lecanoromycetes</taxon>
        <taxon>OSLEUM clade</taxon>
        <taxon>Lecanoromycetidae</taxon>
        <taxon>Lecanorales</taxon>
        <taxon>Lecanorineae</taxon>
        <taxon>Stereocaulaceae</taxon>
        <taxon>Lepraria</taxon>
    </lineage>
</organism>
<dbReference type="Pfam" id="PF00069">
    <property type="entry name" value="Pkinase"/>
    <property type="match status" value="1"/>
</dbReference>